<evidence type="ECO:0000256" key="5">
    <source>
        <dbReference type="ARBA" id="ARBA00023136"/>
    </source>
</evidence>
<reference evidence="7 8" key="1">
    <citation type="submission" date="2019-01" db="EMBL/GenBank/DDBJ databases">
        <title>Genomes sequencing and comparative genomics of infectious freshwater microsporidia, Cucumispora dikerogammari and Thelohania contejeani.</title>
        <authorList>
            <person name="Cormier A."/>
            <person name="Giraud I."/>
            <person name="Wattier R."/>
            <person name="Teixeira M."/>
            <person name="Grandjean F."/>
            <person name="Rigaud T."/>
            <person name="Cordaux R."/>
        </authorList>
    </citation>
    <scope>NUCLEOTIDE SEQUENCE [LARGE SCALE GENOMIC DNA]</scope>
    <source>
        <strain evidence="7">T1</strain>
        <tissue evidence="7">Spores</tissue>
    </source>
</reference>
<evidence type="ECO:0000313" key="7">
    <source>
        <dbReference type="EMBL" id="KAF7682472.1"/>
    </source>
</evidence>
<dbReference type="InterPro" id="IPR000535">
    <property type="entry name" value="MSP_dom"/>
</dbReference>
<keyword evidence="8" id="KW-1185">Reference proteome</keyword>
<evidence type="ECO:0000256" key="4">
    <source>
        <dbReference type="ARBA" id="ARBA00022989"/>
    </source>
</evidence>
<dbReference type="SUPFAM" id="SSF49354">
    <property type="entry name" value="PapD-like"/>
    <property type="match status" value="1"/>
</dbReference>
<evidence type="ECO:0000259" key="6">
    <source>
        <dbReference type="PROSITE" id="PS50202"/>
    </source>
</evidence>
<name>A0ABQ7HWF8_9MICR</name>
<comment type="subcellular location">
    <subcellularLocation>
        <location evidence="1">Membrane</location>
        <topology evidence="1">Single-pass type IV membrane protein</topology>
    </subcellularLocation>
</comment>
<evidence type="ECO:0000313" key="8">
    <source>
        <dbReference type="Proteomes" id="UP001516464"/>
    </source>
</evidence>
<dbReference type="Proteomes" id="UP001516464">
    <property type="component" value="Unassembled WGS sequence"/>
</dbReference>
<dbReference type="InterPro" id="IPR016763">
    <property type="entry name" value="VAP"/>
</dbReference>
<dbReference type="EMBL" id="SBIQ01000250">
    <property type="protein sequence ID" value="KAF7682472.1"/>
    <property type="molecule type" value="Genomic_DNA"/>
</dbReference>
<organism evidence="7 8">
    <name type="scientific">Astathelohania contejeani</name>
    <dbReference type="NCBI Taxonomy" id="164912"/>
    <lineage>
        <taxon>Eukaryota</taxon>
        <taxon>Fungi</taxon>
        <taxon>Fungi incertae sedis</taxon>
        <taxon>Microsporidia</taxon>
        <taxon>Astathelohaniidae</taxon>
        <taxon>Astathelohania</taxon>
    </lineage>
</organism>
<dbReference type="PROSITE" id="PS50202">
    <property type="entry name" value="MSP"/>
    <property type="match status" value="1"/>
</dbReference>
<gene>
    <name evidence="7" type="primary">PVA13</name>
    <name evidence="7" type="ORF">TCON_2300</name>
</gene>
<keyword evidence="3" id="KW-0812">Transmembrane</keyword>
<dbReference type="InterPro" id="IPR008962">
    <property type="entry name" value="PapD-like_sf"/>
</dbReference>
<evidence type="ECO:0000256" key="3">
    <source>
        <dbReference type="ARBA" id="ARBA00022692"/>
    </source>
</evidence>
<keyword evidence="5" id="KW-0472">Membrane</keyword>
<feature type="domain" description="MSP" evidence="6">
    <location>
        <begin position="3"/>
        <end position="116"/>
    </location>
</feature>
<accession>A0ABQ7HWF8</accession>
<evidence type="ECO:0000256" key="2">
    <source>
        <dbReference type="ARBA" id="ARBA00008932"/>
    </source>
</evidence>
<sequence length="155" mass="17808">MEEVEIKPHQKVILDTLNRCATITIKNKVSIGKAYKIKTTNPHDYSVKPNSGMLMPGQEASINIVMEKDIPVRGEHKFLIEIYNFDWKKQPDDLRLFFKNPENSPVLVRKLGVERATEVKILGFGEDKSQLELIDIFSVAIICIEFLFVCARLFK</sequence>
<dbReference type="PANTHER" id="PTHR10809:SF6">
    <property type="entry name" value="AT11025P-RELATED"/>
    <property type="match status" value="1"/>
</dbReference>
<keyword evidence="4" id="KW-1133">Transmembrane helix</keyword>
<dbReference type="PANTHER" id="PTHR10809">
    <property type="entry name" value="VESICLE-ASSOCIATED MEMBRANE PROTEIN-ASSOCIATED PROTEIN"/>
    <property type="match status" value="1"/>
</dbReference>
<protein>
    <submittedName>
        <fullName evidence="7">Vesicle-associated protein 1-3</fullName>
    </submittedName>
</protein>
<dbReference type="Pfam" id="PF00635">
    <property type="entry name" value="Motile_Sperm"/>
    <property type="match status" value="1"/>
</dbReference>
<dbReference type="Gene3D" id="2.60.40.10">
    <property type="entry name" value="Immunoglobulins"/>
    <property type="match status" value="1"/>
</dbReference>
<evidence type="ECO:0000256" key="1">
    <source>
        <dbReference type="ARBA" id="ARBA00004211"/>
    </source>
</evidence>
<dbReference type="InterPro" id="IPR013783">
    <property type="entry name" value="Ig-like_fold"/>
</dbReference>
<comment type="caution">
    <text evidence="7">The sequence shown here is derived from an EMBL/GenBank/DDBJ whole genome shotgun (WGS) entry which is preliminary data.</text>
</comment>
<proteinExistence type="inferred from homology"/>
<comment type="similarity">
    <text evidence="2">Belongs to the VAMP-associated protein (VAP) (TC 9.B.17) family.</text>
</comment>